<dbReference type="InterPro" id="IPR006073">
    <property type="entry name" value="GTP-bd"/>
</dbReference>
<dbReference type="InterPro" id="IPR009019">
    <property type="entry name" value="KH_sf_prok-type"/>
</dbReference>
<feature type="region of interest" description="G4" evidence="6">
    <location>
        <begin position="182"/>
        <end position="185"/>
    </location>
</feature>
<keyword evidence="4 6" id="KW-0342">GTP-binding</keyword>
<evidence type="ECO:0000256" key="2">
    <source>
        <dbReference type="ARBA" id="ARBA00019149"/>
    </source>
</evidence>
<reference evidence="8 9" key="1">
    <citation type="submission" date="2018-04" db="EMBL/GenBank/DDBJ databases">
        <authorList>
            <person name="Zhang X."/>
            <person name="Yuan J."/>
            <person name="Li F."/>
            <person name="Xiang J."/>
        </authorList>
    </citation>
    <scope>NUCLEOTIDE SEQUENCE [LARGE SCALE GENOMIC DNA]</scope>
    <source>
        <tissue evidence="8">Muscle</tissue>
    </source>
</reference>
<dbReference type="Gene3D" id="3.40.50.300">
    <property type="entry name" value="P-loop containing nucleotide triphosphate hydrolases"/>
    <property type="match status" value="1"/>
</dbReference>
<dbReference type="Gene3D" id="3.30.300.20">
    <property type="match status" value="1"/>
</dbReference>
<evidence type="ECO:0000256" key="3">
    <source>
        <dbReference type="ARBA" id="ARBA00022741"/>
    </source>
</evidence>
<comment type="similarity">
    <text evidence="1 6">Belongs to the TRAFAC class TrmE-Era-EngA-EngB-Septin-like GTPase superfamily. Era GTPase family.</text>
</comment>
<dbReference type="Pfam" id="PF01926">
    <property type="entry name" value="MMR_HSR1"/>
    <property type="match status" value="1"/>
</dbReference>
<keyword evidence="3 6" id="KW-0547">Nucleotide-binding</keyword>
<evidence type="ECO:0000256" key="6">
    <source>
        <dbReference type="PROSITE-ProRule" id="PRU01050"/>
    </source>
</evidence>
<feature type="region of interest" description="G5" evidence="6">
    <location>
        <begin position="301"/>
        <end position="303"/>
    </location>
</feature>
<gene>
    <name evidence="8" type="ORF">C7M84_005370</name>
</gene>
<dbReference type="NCBIfam" id="TIGR00231">
    <property type="entry name" value="small_GTP"/>
    <property type="match status" value="1"/>
</dbReference>
<dbReference type="GO" id="GO:0005759">
    <property type="term" value="C:mitochondrial matrix"/>
    <property type="evidence" value="ECO:0007669"/>
    <property type="project" value="TreeGrafter"/>
</dbReference>
<protein>
    <recommendedName>
        <fullName evidence="2">GTPase Era, mitochondrial</fullName>
    </recommendedName>
    <alternativeName>
        <fullName evidence="5">ERA-like protein 1</fullName>
    </alternativeName>
</protein>
<proteinExistence type="inferred from homology"/>
<dbReference type="InterPro" id="IPR015946">
    <property type="entry name" value="KH_dom-like_a/b"/>
</dbReference>
<dbReference type="PRINTS" id="PR00326">
    <property type="entry name" value="GTP1OBG"/>
</dbReference>
<dbReference type="CDD" id="cd04163">
    <property type="entry name" value="Era"/>
    <property type="match status" value="1"/>
</dbReference>
<dbReference type="PANTHER" id="PTHR42698">
    <property type="entry name" value="GTPASE ERA"/>
    <property type="match status" value="1"/>
</dbReference>
<keyword evidence="9" id="KW-1185">Reference proteome</keyword>
<sequence length="435" mass="49294">MWHFCVRSFHRFNAVARSSLPTGNENVWDAMYKRGIPRTLDEMSLMLGERVDSPPNSRLLKIAIVGVPNCGKSTLINSLVGRKVCSVSSKVHTTEVSARAVHNVESTQMVFLDTPGLVTPQEVSKHSLNRSLLREAEISLHEADVMAVIHDVSNKYTCNSLHPRVLRLLALYPTTPSILILNKVDLVKHKQRLLDITRIITEGIVGGNRSHVEKKKDVPLSKEKLLRKTKKTLQSVETSTEDKLKKKGNTLVTGQIGLPRDISQISEQDVMEGKVRLTEQEINAFIENRTGWPLFEEVFMVSALSSLGVDDLQDFFYHKAYEAPWIFSSQMLTDQNPQDIALMTVREKFLDAFKNEIPYNLKFTVEHWDLSEEEILYITIQIGCKRQGLARFIIGSGGKSVIPIAQDAEQDLRNTFCNEVKLRLNVVYDPTLKRK</sequence>
<dbReference type="GO" id="GO:0043024">
    <property type="term" value="F:ribosomal small subunit binding"/>
    <property type="evidence" value="ECO:0007669"/>
    <property type="project" value="TreeGrafter"/>
</dbReference>
<feature type="region of interest" description="G3" evidence="6">
    <location>
        <begin position="113"/>
        <end position="116"/>
    </location>
</feature>
<comment type="caution">
    <text evidence="8">The sequence shown here is derived from an EMBL/GenBank/DDBJ whole genome shotgun (WGS) entry which is preliminary data.</text>
</comment>
<dbReference type="OrthoDB" id="8954335at2759"/>
<dbReference type="GO" id="GO:0019843">
    <property type="term" value="F:rRNA binding"/>
    <property type="evidence" value="ECO:0007669"/>
    <property type="project" value="TreeGrafter"/>
</dbReference>
<dbReference type="InterPro" id="IPR005225">
    <property type="entry name" value="Small_GTP-bd"/>
</dbReference>
<dbReference type="InterPro" id="IPR030388">
    <property type="entry name" value="G_ERA_dom"/>
</dbReference>
<evidence type="ECO:0000256" key="5">
    <source>
        <dbReference type="ARBA" id="ARBA00030975"/>
    </source>
</evidence>
<organism evidence="8 9">
    <name type="scientific">Penaeus vannamei</name>
    <name type="common">Whiteleg shrimp</name>
    <name type="synonym">Litopenaeus vannamei</name>
    <dbReference type="NCBI Taxonomy" id="6689"/>
    <lineage>
        <taxon>Eukaryota</taxon>
        <taxon>Metazoa</taxon>
        <taxon>Ecdysozoa</taxon>
        <taxon>Arthropoda</taxon>
        <taxon>Crustacea</taxon>
        <taxon>Multicrustacea</taxon>
        <taxon>Malacostraca</taxon>
        <taxon>Eumalacostraca</taxon>
        <taxon>Eucarida</taxon>
        <taxon>Decapoda</taxon>
        <taxon>Dendrobranchiata</taxon>
        <taxon>Penaeoidea</taxon>
        <taxon>Penaeidae</taxon>
        <taxon>Penaeus</taxon>
    </lineage>
</organism>
<evidence type="ECO:0000313" key="8">
    <source>
        <dbReference type="EMBL" id="ROT76060.1"/>
    </source>
</evidence>
<evidence type="ECO:0000256" key="1">
    <source>
        <dbReference type="ARBA" id="ARBA00007921"/>
    </source>
</evidence>
<reference evidence="8 9" key="2">
    <citation type="submission" date="2019-01" db="EMBL/GenBank/DDBJ databases">
        <title>The decoding of complex shrimp genome reveals the adaptation for benthos swimmer, frequently molting mechanism and breeding impact on genome.</title>
        <authorList>
            <person name="Sun Y."/>
            <person name="Gao Y."/>
            <person name="Yu Y."/>
        </authorList>
    </citation>
    <scope>NUCLEOTIDE SEQUENCE [LARGE SCALE GENOMIC DNA]</scope>
    <source>
        <tissue evidence="8">Muscle</tissue>
    </source>
</reference>
<dbReference type="InterPro" id="IPR005662">
    <property type="entry name" value="GTPase_Era-like"/>
</dbReference>
<evidence type="ECO:0000256" key="4">
    <source>
        <dbReference type="ARBA" id="ARBA00023134"/>
    </source>
</evidence>
<dbReference type="PROSITE" id="PS51713">
    <property type="entry name" value="G_ERA"/>
    <property type="match status" value="1"/>
</dbReference>
<dbReference type="SUPFAM" id="SSF52540">
    <property type="entry name" value="P-loop containing nucleoside triphosphate hydrolases"/>
    <property type="match status" value="1"/>
</dbReference>
<dbReference type="PANTHER" id="PTHR42698:SF1">
    <property type="entry name" value="GTPASE ERA, MITOCHONDRIAL"/>
    <property type="match status" value="1"/>
</dbReference>
<feature type="region of interest" description="G1" evidence="6">
    <location>
        <begin position="66"/>
        <end position="73"/>
    </location>
</feature>
<dbReference type="AlphaFoldDB" id="A0A3R7MGS2"/>
<accession>A0A3R7MGS2</accession>
<dbReference type="STRING" id="6689.A0A3R7MGS2"/>
<evidence type="ECO:0000313" key="9">
    <source>
        <dbReference type="Proteomes" id="UP000283509"/>
    </source>
</evidence>
<dbReference type="HAMAP" id="MF_00367">
    <property type="entry name" value="GTPase_Era"/>
    <property type="match status" value="1"/>
</dbReference>
<dbReference type="CDD" id="cd22534">
    <property type="entry name" value="KH-II_Era"/>
    <property type="match status" value="1"/>
</dbReference>
<feature type="domain" description="Era-type G" evidence="7">
    <location>
        <begin position="58"/>
        <end position="322"/>
    </location>
</feature>
<dbReference type="Proteomes" id="UP000283509">
    <property type="component" value="Unassembled WGS sequence"/>
</dbReference>
<feature type="region of interest" description="G2" evidence="6">
    <location>
        <begin position="92"/>
        <end position="96"/>
    </location>
</feature>
<evidence type="ECO:0000259" key="7">
    <source>
        <dbReference type="PROSITE" id="PS51713"/>
    </source>
</evidence>
<dbReference type="GO" id="GO:0000028">
    <property type="term" value="P:ribosomal small subunit assembly"/>
    <property type="evidence" value="ECO:0007669"/>
    <property type="project" value="TreeGrafter"/>
</dbReference>
<name>A0A3R7MGS2_PENVA</name>
<dbReference type="InterPro" id="IPR027417">
    <property type="entry name" value="P-loop_NTPase"/>
</dbReference>
<dbReference type="EMBL" id="QCYY01001697">
    <property type="protein sequence ID" value="ROT76060.1"/>
    <property type="molecule type" value="Genomic_DNA"/>
</dbReference>
<dbReference type="SUPFAM" id="SSF54814">
    <property type="entry name" value="Prokaryotic type KH domain (KH-domain type II)"/>
    <property type="match status" value="1"/>
</dbReference>
<dbReference type="GO" id="GO:0005525">
    <property type="term" value="F:GTP binding"/>
    <property type="evidence" value="ECO:0007669"/>
    <property type="project" value="UniProtKB-UniRule"/>
</dbReference>